<comment type="function">
    <text evidence="5 6">Cell division protein that is involved in the assembly of the Z ring. May serve as a membrane anchor for the Z ring.</text>
</comment>
<dbReference type="InterPro" id="IPR043129">
    <property type="entry name" value="ATPase_NBD"/>
</dbReference>
<dbReference type="GO" id="GO:0043093">
    <property type="term" value="P:FtsZ-dependent cytokinesis"/>
    <property type="evidence" value="ECO:0007669"/>
    <property type="project" value="UniProtKB-UniRule"/>
</dbReference>
<keyword evidence="4 5" id="KW-0131">Cell cycle</keyword>
<evidence type="ECO:0000256" key="7">
    <source>
        <dbReference type="SAM" id="MobiDB-lite"/>
    </source>
</evidence>
<dbReference type="Pfam" id="PF02491">
    <property type="entry name" value="SHS2_FTSA"/>
    <property type="match status" value="1"/>
</dbReference>
<dbReference type="EMBL" id="DRSQ01000143">
    <property type="protein sequence ID" value="HHE32362.1"/>
    <property type="molecule type" value="Genomic_DNA"/>
</dbReference>
<comment type="subcellular location">
    <subcellularLocation>
        <location evidence="5">Cell membrane</location>
        <topology evidence="5">Peripheral membrane protein</topology>
        <orientation evidence="5">Cytoplasmic side</orientation>
    </subcellularLocation>
    <text evidence="5">Localizes to the Z ring in an FtsZ-dependent manner. Targeted to the membrane through a conserved C-terminal amphipathic helix.</text>
</comment>
<name>A0A7C5HJU0_9CHLB</name>
<evidence type="ECO:0000256" key="6">
    <source>
        <dbReference type="PIRNR" id="PIRNR003101"/>
    </source>
</evidence>
<organism evidence="9">
    <name type="scientific">Chlorobaculum parvum</name>
    <dbReference type="NCBI Taxonomy" id="274539"/>
    <lineage>
        <taxon>Bacteria</taxon>
        <taxon>Pseudomonadati</taxon>
        <taxon>Chlorobiota</taxon>
        <taxon>Chlorobiia</taxon>
        <taxon>Chlorobiales</taxon>
        <taxon>Chlorobiaceae</taxon>
        <taxon>Chlorobaculum</taxon>
    </lineage>
</organism>
<evidence type="ECO:0000256" key="4">
    <source>
        <dbReference type="ARBA" id="ARBA00023306"/>
    </source>
</evidence>
<comment type="similarity">
    <text evidence="5 6">Belongs to the FtsA/MreB family.</text>
</comment>
<dbReference type="NCBIfam" id="TIGR01174">
    <property type="entry name" value="ftsA"/>
    <property type="match status" value="1"/>
</dbReference>
<dbReference type="AlphaFoldDB" id="A0A7C5HJU0"/>
<dbReference type="Gene3D" id="3.30.420.40">
    <property type="match status" value="2"/>
</dbReference>
<dbReference type="Gene3D" id="3.30.1490.110">
    <property type="match status" value="1"/>
</dbReference>
<reference evidence="9" key="1">
    <citation type="journal article" date="2020" name="mSystems">
        <title>Genome- and Community-Level Interaction Insights into Carbon Utilization and Element Cycling Functions of Hydrothermarchaeota in Hydrothermal Sediment.</title>
        <authorList>
            <person name="Zhou Z."/>
            <person name="Liu Y."/>
            <person name="Xu W."/>
            <person name="Pan J."/>
            <person name="Luo Z.H."/>
            <person name="Li M."/>
        </authorList>
    </citation>
    <scope>NUCLEOTIDE SEQUENCE [LARGE SCALE GENOMIC DNA]</scope>
    <source>
        <strain evidence="9">HyVt-633</strain>
    </source>
</reference>
<proteinExistence type="inferred from homology"/>
<dbReference type="InterPro" id="IPR020823">
    <property type="entry name" value="Cell_div_FtsA"/>
</dbReference>
<feature type="domain" description="SHS2" evidence="8">
    <location>
        <begin position="13"/>
        <end position="202"/>
    </location>
</feature>
<accession>A0A7C5HJU0</accession>
<evidence type="ECO:0000256" key="3">
    <source>
        <dbReference type="ARBA" id="ARBA00023136"/>
    </source>
</evidence>
<gene>
    <name evidence="5 9" type="primary">ftsA</name>
    <name evidence="9" type="ORF">ENL07_06990</name>
</gene>
<evidence type="ECO:0000256" key="1">
    <source>
        <dbReference type="ARBA" id="ARBA00022475"/>
    </source>
</evidence>
<dbReference type="GO" id="GO:0009898">
    <property type="term" value="C:cytoplasmic side of plasma membrane"/>
    <property type="evidence" value="ECO:0007669"/>
    <property type="project" value="UniProtKB-UniRule"/>
</dbReference>
<dbReference type="InterPro" id="IPR003494">
    <property type="entry name" value="SHS2_FtsA"/>
</dbReference>
<dbReference type="SMART" id="SM00842">
    <property type="entry name" value="FtsA"/>
    <property type="match status" value="1"/>
</dbReference>
<protein>
    <recommendedName>
        <fullName evidence="5 6">Cell division protein FtsA</fullName>
    </recommendedName>
</protein>
<keyword evidence="2 5" id="KW-0132">Cell division</keyword>
<dbReference type="PANTHER" id="PTHR32432">
    <property type="entry name" value="CELL DIVISION PROTEIN FTSA-RELATED"/>
    <property type="match status" value="1"/>
</dbReference>
<dbReference type="PANTHER" id="PTHR32432:SF4">
    <property type="entry name" value="CELL DIVISION PROTEIN FTSA"/>
    <property type="match status" value="1"/>
</dbReference>
<dbReference type="GO" id="GO:0032153">
    <property type="term" value="C:cell division site"/>
    <property type="evidence" value="ECO:0007669"/>
    <property type="project" value="UniProtKB-UniRule"/>
</dbReference>
<evidence type="ECO:0000259" key="8">
    <source>
        <dbReference type="SMART" id="SM00842"/>
    </source>
</evidence>
<feature type="region of interest" description="Disordered" evidence="7">
    <location>
        <begin position="397"/>
        <end position="430"/>
    </location>
</feature>
<comment type="caution">
    <text evidence="9">The sequence shown here is derived from an EMBL/GenBank/DDBJ whole genome shotgun (WGS) entry which is preliminary data.</text>
</comment>
<sequence length="445" mass="47902">MNTEHLMLKSNIVIGLDIGTTKVCVVVAEKDDLGKLNVLGKGRANSEGLQRATVVNINKTVDAIKKAVADAERESSIKIKGVNVGISGAHVHCIYSNSEISVNQSGIVNESDVRRFLEKAKTNIRYLDIDHEIIHVIPQEFIVDDQEGVLDPIGMAGMIMRGSAYIVVGLRTKIRNIKQCIEKAGLDVNAMTFEPVASGLAVMKESEKRSGTVVIDIGGGTTEVAIYIDGAIRYSEVIKVAANDVTHDVAYGVKALNDVAENVKIQHGCAWSNLIEEDEEITIDGIEGRPRKSLSKSSLTVIIEARMMEIFELVRDIIKRSGYYEYLNAGAIITGGGSLLPGTVELARDILGLDVRTGYPEGVSGGIKDAVNNPMYATVMGLVAHSLENNLEQDHGMAEPSAAGQDSGAGASRSSDLDGSGDDSSQDQFAGNKFVDRLKKFWDQL</sequence>
<dbReference type="CDD" id="cd24048">
    <property type="entry name" value="ASKHA_NBD_FtsA"/>
    <property type="match status" value="1"/>
</dbReference>
<dbReference type="Proteomes" id="UP000886058">
    <property type="component" value="Unassembled WGS sequence"/>
</dbReference>
<dbReference type="SUPFAM" id="SSF53067">
    <property type="entry name" value="Actin-like ATPase domain"/>
    <property type="match status" value="2"/>
</dbReference>
<dbReference type="InterPro" id="IPR050696">
    <property type="entry name" value="FtsA/MreB"/>
</dbReference>
<dbReference type="Pfam" id="PF14450">
    <property type="entry name" value="FtsA"/>
    <property type="match status" value="2"/>
</dbReference>
<feature type="compositionally biased region" description="Low complexity" evidence="7">
    <location>
        <begin position="401"/>
        <end position="418"/>
    </location>
</feature>
<evidence type="ECO:0000256" key="2">
    <source>
        <dbReference type="ARBA" id="ARBA00022618"/>
    </source>
</evidence>
<keyword evidence="3 5" id="KW-0472">Membrane</keyword>
<evidence type="ECO:0000256" key="5">
    <source>
        <dbReference type="HAMAP-Rule" id="MF_02033"/>
    </source>
</evidence>
<evidence type="ECO:0000313" key="9">
    <source>
        <dbReference type="EMBL" id="HHE32362.1"/>
    </source>
</evidence>
<keyword evidence="1 5" id="KW-1003">Cell membrane</keyword>
<dbReference type="HAMAP" id="MF_02033">
    <property type="entry name" value="FtsA"/>
    <property type="match status" value="1"/>
</dbReference>
<dbReference type="PIRSF" id="PIRSF003101">
    <property type="entry name" value="FtsA"/>
    <property type="match status" value="1"/>
</dbReference>
<comment type="subunit">
    <text evidence="5">Self-interacts. Interacts with FtsZ.</text>
</comment>